<sequence length="151" mass="16972">MTSVVDVPSTMLTYVERHKQAKRMRTRWQWETLIRIQPTLASPSLRTLCPLRGPVACCATAHTARSARVTSKPGKYDGHWSRDLCGVQRRDDRLQSGVIFHTVKFRARPYSGLCILREPWETHGHLGHGSTRNLKSAGISASTHPPPLYGT</sequence>
<organism evidence="2 3">
    <name type="scientific">Colletotrichum navitas</name>
    <dbReference type="NCBI Taxonomy" id="681940"/>
    <lineage>
        <taxon>Eukaryota</taxon>
        <taxon>Fungi</taxon>
        <taxon>Dikarya</taxon>
        <taxon>Ascomycota</taxon>
        <taxon>Pezizomycotina</taxon>
        <taxon>Sordariomycetes</taxon>
        <taxon>Hypocreomycetidae</taxon>
        <taxon>Glomerellales</taxon>
        <taxon>Glomerellaceae</taxon>
        <taxon>Colletotrichum</taxon>
        <taxon>Colletotrichum graminicola species complex</taxon>
    </lineage>
</organism>
<gene>
    <name evidence="2" type="ORF">LY79DRAFT_57448</name>
</gene>
<protein>
    <submittedName>
        <fullName evidence="2">Uncharacterized protein</fullName>
    </submittedName>
</protein>
<reference evidence="2" key="1">
    <citation type="submission" date="2021-06" db="EMBL/GenBank/DDBJ databases">
        <title>Comparative genomics, transcriptomics and evolutionary studies reveal genomic signatures of adaptation to plant cell wall in hemibiotrophic fungi.</title>
        <authorList>
            <consortium name="DOE Joint Genome Institute"/>
            <person name="Baroncelli R."/>
            <person name="Diaz J.F."/>
            <person name="Benocci T."/>
            <person name="Peng M."/>
            <person name="Battaglia E."/>
            <person name="Haridas S."/>
            <person name="Andreopoulos W."/>
            <person name="Labutti K."/>
            <person name="Pangilinan J."/>
            <person name="Floch G.L."/>
            <person name="Makela M.R."/>
            <person name="Henrissat B."/>
            <person name="Grigoriev I.V."/>
            <person name="Crouch J.A."/>
            <person name="De Vries R.P."/>
            <person name="Sukno S.A."/>
            <person name="Thon M.R."/>
        </authorList>
    </citation>
    <scope>NUCLEOTIDE SEQUENCE</scope>
    <source>
        <strain evidence="2">CBS 125086</strain>
    </source>
</reference>
<keyword evidence="3" id="KW-1185">Reference proteome</keyword>
<dbReference type="RefSeq" id="XP_060408135.1">
    <property type="nucleotide sequence ID" value="XM_060559597.1"/>
</dbReference>
<accession>A0AAD8PLK5</accession>
<evidence type="ECO:0000313" key="3">
    <source>
        <dbReference type="Proteomes" id="UP001230504"/>
    </source>
</evidence>
<comment type="caution">
    <text evidence="2">The sequence shown here is derived from an EMBL/GenBank/DDBJ whole genome shotgun (WGS) entry which is preliminary data.</text>
</comment>
<dbReference type="Proteomes" id="UP001230504">
    <property type="component" value="Unassembled WGS sequence"/>
</dbReference>
<feature type="region of interest" description="Disordered" evidence="1">
    <location>
        <begin position="127"/>
        <end position="151"/>
    </location>
</feature>
<feature type="compositionally biased region" description="Polar residues" evidence="1">
    <location>
        <begin position="130"/>
        <end position="143"/>
    </location>
</feature>
<evidence type="ECO:0000256" key="1">
    <source>
        <dbReference type="SAM" id="MobiDB-lite"/>
    </source>
</evidence>
<name>A0AAD8PLK5_9PEZI</name>
<dbReference type="GeneID" id="85443837"/>
<dbReference type="EMBL" id="JAHLJV010000118">
    <property type="protein sequence ID" value="KAK1569945.1"/>
    <property type="molecule type" value="Genomic_DNA"/>
</dbReference>
<proteinExistence type="predicted"/>
<dbReference type="AlphaFoldDB" id="A0AAD8PLK5"/>
<evidence type="ECO:0000313" key="2">
    <source>
        <dbReference type="EMBL" id="KAK1569945.1"/>
    </source>
</evidence>